<comment type="caution">
    <text evidence="5">The sequence shown here is derived from an EMBL/GenBank/DDBJ whole genome shotgun (WGS) entry which is preliminary data.</text>
</comment>
<dbReference type="RefSeq" id="WP_173078668.1">
    <property type="nucleotide sequence ID" value="NZ_BAABJB010000004.1"/>
</dbReference>
<dbReference type="PRINTS" id="PR00420">
    <property type="entry name" value="RNGMNOXGNASE"/>
</dbReference>
<dbReference type="InterPro" id="IPR050641">
    <property type="entry name" value="RIFMO-like"/>
</dbReference>
<evidence type="ECO:0000256" key="2">
    <source>
        <dbReference type="ARBA" id="ARBA00022630"/>
    </source>
</evidence>
<organism evidence="5 6">
    <name type="scientific">Phytohabitans rumicis</name>
    <dbReference type="NCBI Taxonomy" id="1076125"/>
    <lineage>
        <taxon>Bacteria</taxon>
        <taxon>Bacillati</taxon>
        <taxon>Actinomycetota</taxon>
        <taxon>Actinomycetes</taxon>
        <taxon>Micromonosporales</taxon>
        <taxon>Micromonosporaceae</taxon>
    </lineage>
</organism>
<dbReference type="Gene3D" id="3.50.50.60">
    <property type="entry name" value="FAD/NAD(P)-binding domain"/>
    <property type="match status" value="1"/>
</dbReference>
<feature type="domain" description="FAD-binding" evidence="4">
    <location>
        <begin position="8"/>
        <end position="337"/>
    </location>
</feature>
<keyword evidence="2" id="KW-0285">Flavoprotein</keyword>
<dbReference type="SUPFAM" id="SSF51905">
    <property type="entry name" value="FAD/NAD(P)-binding domain"/>
    <property type="match status" value="1"/>
</dbReference>
<name>A0A6V8L9E7_9ACTN</name>
<evidence type="ECO:0000313" key="6">
    <source>
        <dbReference type="Proteomes" id="UP000482960"/>
    </source>
</evidence>
<protein>
    <recommendedName>
        <fullName evidence="4">FAD-binding domain-containing protein</fullName>
    </recommendedName>
</protein>
<dbReference type="Pfam" id="PF01494">
    <property type="entry name" value="FAD_binding_3"/>
    <property type="match status" value="1"/>
</dbReference>
<keyword evidence="6" id="KW-1185">Reference proteome</keyword>
<dbReference type="PANTHER" id="PTHR43004">
    <property type="entry name" value="TRK SYSTEM POTASSIUM UPTAKE PROTEIN"/>
    <property type="match status" value="1"/>
</dbReference>
<reference evidence="5 6" key="1">
    <citation type="submission" date="2020-03" db="EMBL/GenBank/DDBJ databases">
        <title>Whole genome shotgun sequence of Phytohabitans rumicis NBRC 108638.</title>
        <authorList>
            <person name="Komaki H."/>
            <person name="Tamura T."/>
        </authorList>
    </citation>
    <scope>NUCLEOTIDE SEQUENCE [LARGE SCALE GENOMIC DNA]</scope>
    <source>
        <strain evidence="5 6">NBRC 108638</strain>
    </source>
</reference>
<dbReference type="Gene3D" id="3.40.30.120">
    <property type="match status" value="1"/>
</dbReference>
<evidence type="ECO:0000313" key="5">
    <source>
        <dbReference type="EMBL" id="GFJ91628.1"/>
    </source>
</evidence>
<dbReference type="Proteomes" id="UP000482960">
    <property type="component" value="Unassembled WGS sequence"/>
</dbReference>
<comment type="cofactor">
    <cofactor evidence="1">
        <name>FAD</name>
        <dbReference type="ChEBI" id="CHEBI:57692"/>
    </cofactor>
</comment>
<dbReference type="GO" id="GO:0071949">
    <property type="term" value="F:FAD binding"/>
    <property type="evidence" value="ECO:0007669"/>
    <property type="project" value="InterPro"/>
</dbReference>
<dbReference type="InterPro" id="IPR036188">
    <property type="entry name" value="FAD/NAD-bd_sf"/>
</dbReference>
<dbReference type="Gene3D" id="3.30.70.2450">
    <property type="match status" value="1"/>
</dbReference>
<accession>A0A6V8L9E7</accession>
<dbReference type="PANTHER" id="PTHR43004:SF19">
    <property type="entry name" value="BINDING MONOOXYGENASE, PUTATIVE (JCVI)-RELATED"/>
    <property type="match status" value="1"/>
</dbReference>
<gene>
    <name evidence="5" type="ORF">Prum_052700</name>
</gene>
<dbReference type="EMBL" id="BLPG01000001">
    <property type="protein sequence ID" value="GFJ91628.1"/>
    <property type="molecule type" value="Genomic_DNA"/>
</dbReference>
<keyword evidence="3" id="KW-0274">FAD</keyword>
<evidence type="ECO:0000256" key="3">
    <source>
        <dbReference type="ARBA" id="ARBA00022827"/>
    </source>
</evidence>
<dbReference type="InterPro" id="IPR002938">
    <property type="entry name" value="FAD-bd"/>
</dbReference>
<dbReference type="GO" id="GO:0016709">
    <property type="term" value="F:oxidoreductase activity, acting on paired donors, with incorporation or reduction of molecular oxygen, NAD(P)H as one donor, and incorporation of one atom of oxygen"/>
    <property type="evidence" value="ECO:0007669"/>
    <property type="project" value="UniProtKB-ARBA"/>
</dbReference>
<proteinExistence type="predicted"/>
<reference evidence="5 6" key="2">
    <citation type="submission" date="2020-03" db="EMBL/GenBank/DDBJ databases">
        <authorList>
            <person name="Ichikawa N."/>
            <person name="Kimura A."/>
            <person name="Kitahashi Y."/>
            <person name="Uohara A."/>
        </authorList>
    </citation>
    <scope>NUCLEOTIDE SEQUENCE [LARGE SCALE GENOMIC DNA]</scope>
    <source>
        <strain evidence="5 6">NBRC 108638</strain>
    </source>
</reference>
<dbReference type="Pfam" id="PF21274">
    <property type="entry name" value="Rng_hyd_C"/>
    <property type="match status" value="1"/>
</dbReference>
<sequence>MSKVIDGRVIIVGAGPAGLTVAAELALAGVACRVLERRPEPAPRHRLVGLTAGTMAALSLRGCVERFIASGRQVAQLDIASAGTVELGAPTDRFPYLNVMPESEVVEQLTARVVGLGVEVIRGAEVTGLSSDDHGVTVLVRGERREWQERAAYVVGCDGAESAVRDLAGIEFAGQAYGFGALQAEVRLLNPPPGDATIHFGPGIAALSVGWHDGWHRLTCIDSTQPWCERPPTGEELHGLLGRMYGPDTAPGQPRWLGRLRLHERLATRYRQGRVLLAGDAAHLHSPVGGHGINLCLGDGFNLGWKLAAVVRGWAPHGLLDTYEAERRPVAERVIQATDRATALLSPSCADPVGACLAVRDLFGLDTTRPAHATPATAAGPLDGRPVPDAELVQPQGGTLRLRELQRDGRFLLVVLGGDSAPAMHAKAWPDRVRAVVAEAVPSGRLDRLTALLVRPDGYVAWSTRTTRPSVAARLCRAALQRWCGQNPVTATAAAGYAAAGARSAVR</sequence>
<evidence type="ECO:0000256" key="1">
    <source>
        <dbReference type="ARBA" id="ARBA00001974"/>
    </source>
</evidence>
<evidence type="ECO:0000259" key="4">
    <source>
        <dbReference type="Pfam" id="PF01494"/>
    </source>
</evidence>
<dbReference type="AlphaFoldDB" id="A0A6V8L9E7"/>